<dbReference type="Proteomes" id="UP001063698">
    <property type="component" value="Chromosome"/>
</dbReference>
<proteinExistence type="predicted"/>
<dbReference type="PROSITE" id="PS50893">
    <property type="entry name" value="ABC_TRANSPORTER_2"/>
    <property type="match status" value="1"/>
</dbReference>
<evidence type="ECO:0000259" key="3">
    <source>
        <dbReference type="PROSITE" id="PS50893"/>
    </source>
</evidence>
<keyword evidence="2 4" id="KW-0067">ATP-binding</keyword>
<dbReference type="InterPro" id="IPR003439">
    <property type="entry name" value="ABC_transporter-like_ATP-bd"/>
</dbReference>
<keyword evidence="1" id="KW-0547">Nucleotide-binding</keyword>
<accession>A0A977K9G5</accession>
<dbReference type="InterPro" id="IPR003593">
    <property type="entry name" value="AAA+_ATPase"/>
</dbReference>
<dbReference type="CDD" id="cd03217">
    <property type="entry name" value="ABC_FeS_Assembly"/>
    <property type="match status" value="1"/>
</dbReference>
<dbReference type="GO" id="GO:0016887">
    <property type="term" value="F:ATP hydrolysis activity"/>
    <property type="evidence" value="ECO:0007669"/>
    <property type="project" value="InterPro"/>
</dbReference>
<dbReference type="InterPro" id="IPR010230">
    <property type="entry name" value="FeS-cluster_ATPase_SufC"/>
</dbReference>
<dbReference type="AlphaFoldDB" id="A0A977K9G5"/>
<dbReference type="NCBIfam" id="TIGR01978">
    <property type="entry name" value="sufC"/>
    <property type="match status" value="1"/>
</dbReference>
<dbReference type="KEGG" id="ipc:IPA_04660"/>
<evidence type="ECO:0000313" key="4">
    <source>
        <dbReference type="EMBL" id="UXD21477.1"/>
    </source>
</evidence>
<evidence type="ECO:0000256" key="2">
    <source>
        <dbReference type="ARBA" id="ARBA00022840"/>
    </source>
</evidence>
<dbReference type="PANTHER" id="PTHR43204:SF1">
    <property type="entry name" value="ABC TRANSPORTER I FAMILY MEMBER 6, CHLOROPLASTIC"/>
    <property type="match status" value="1"/>
</dbReference>
<reference evidence="4" key="1">
    <citation type="submission" date="2013-11" db="EMBL/GenBank/DDBJ databases">
        <title>Comparative genomics of Ignicoccus.</title>
        <authorList>
            <person name="Podar M."/>
        </authorList>
    </citation>
    <scope>NUCLEOTIDE SEQUENCE</scope>
    <source>
        <strain evidence="4">DSM 13166</strain>
    </source>
</reference>
<dbReference type="PANTHER" id="PTHR43204">
    <property type="entry name" value="ABC TRANSPORTER I FAMILY MEMBER 6, CHLOROPLASTIC"/>
    <property type="match status" value="1"/>
</dbReference>
<dbReference type="SMART" id="SM00382">
    <property type="entry name" value="AAA"/>
    <property type="match status" value="1"/>
</dbReference>
<protein>
    <submittedName>
        <fullName evidence="4">Iron ABC transporter ATP-binding protein</fullName>
    </submittedName>
</protein>
<dbReference type="GO" id="GO:0005524">
    <property type="term" value="F:ATP binding"/>
    <property type="evidence" value="ECO:0007669"/>
    <property type="project" value="UniProtKB-KW"/>
</dbReference>
<evidence type="ECO:0000313" key="5">
    <source>
        <dbReference type="Proteomes" id="UP001063698"/>
    </source>
</evidence>
<gene>
    <name evidence="4" type="ORF">IPA_04660</name>
</gene>
<dbReference type="InterPro" id="IPR027417">
    <property type="entry name" value="P-loop_NTPase"/>
</dbReference>
<sequence>MIARWGQNSMEGLEVIDLWVEVEGKMILKGVNLALPRGEIHVLMGPNGAGKSTLAMTIAGHPKYKVVRGKILLDGEDITNDPPEERARKGLAVLFQMPPELEGVTVAELLNKIKERSGCKEDVYDLLRESNLPSEMAYRYVNKGFSGGERKRFELSRILAMKPKIVIMDEPDSGVDIESLKVIAEGVKRLQRERAGVLVITHYRNILKYIVPNKVHIMIDGKIVKSGGVELIEIVEKKGFKEVVAA</sequence>
<evidence type="ECO:0000256" key="1">
    <source>
        <dbReference type="ARBA" id="ARBA00022741"/>
    </source>
</evidence>
<organism evidence="4 5">
    <name type="scientific">Ignicoccus pacificus DSM 13166</name>
    <dbReference type="NCBI Taxonomy" id="940294"/>
    <lineage>
        <taxon>Archaea</taxon>
        <taxon>Thermoproteota</taxon>
        <taxon>Thermoprotei</taxon>
        <taxon>Desulfurococcales</taxon>
        <taxon>Desulfurococcaceae</taxon>
        <taxon>Ignicoccus</taxon>
    </lineage>
</organism>
<name>A0A977K9G5_9CREN</name>
<dbReference type="SUPFAM" id="SSF52540">
    <property type="entry name" value="P-loop containing nucleoside triphosphate hydrolases"/>
    <property type="match status" value="1"/>
</dbReference>
<keyword evidence="5" id="KW-1185">Reference proteome</keyword>
<dbReference type="Gene3D" id="3.40.50.300">
    <property type="entry name" value="P-loop containing nucleotide triphosphate hydrolases"/>
    <property type="match status" value="1"/>
</dbReference>
<dbReference type="Pfam" id="PF00005">
    <property type="entry name" value="ABC_tran"/>
    <property type="match status" value="1"/>
</dbReference>
<dbReference type="EMBL" id="CP006868">
    <property type="protein sequence ID" value="UXD21477.1"/>
    <property type="molecule type" value="Genomic_DNA"/>
</dbReference>
<dbReference type="PROSITE" id="PS00211">
    <property type="entry name" value="ABC_TRANSPORTER_1"/>
    <property type="match status" value="1"/>
</dbReference>
<dbReference type="InterPro" id="IPR017871">
    <property type="entry name" value="ABC_transporter-like_CS"/>
</dbReference>
<feature type="domain" description="ABC transporter" evidence="3">
    <location>
        <begin position="13"/>
        <end position="245"/>
    </location>
</feature>